<dbReference type="InterPro" id="IPR036465">
    <property type="entry name" value="vWFA_dom_sf"/>
</dbReference>
<name>A0A8T1T029_CHESE</name>
<reference evidence="2 3" key="1">
    <citation type="journal article" date="2020" name="G3 (Bethesda)">
        <title>Draft Genome of the Common Snapping Turtle, Chelydra serpentina, a Model for Phenotypic Plasticity in Reptiles.</title>
        <authorList>
            <person name="Das D."/>
            <person name="Singh S.K."/>
            <person name="Bierstedt J."/>
            <person name="Erickson A."/>
            <person name="Galli G.L.J."/>
            <person name="Crossley D.A. 2nd"/>
            <person name="Rhen T."/>
        </authorList>
    </citation>
    <scope>NUCLEOTIDE SEQUENCE [LARGE SCALE GENOMIC DNA]</scope>
    <source>
        <strain evidence="2">KW</strain>
    </source>
</reference>
<feature type="non-terminal residue" evidence="2">
    <location>
        <position position="124"/>
    </location>
</feature>
<dbReference type="InterPro" id="IPR002035">
    <property type="entry name" value="VWF_A"/>
</dbReference>
<accession>A0A8T1T029</accession>
<sequence length="124" mass="13605">FFLDTNGNRGGAPNVAIVLVDGWPTDKVEEASRLARESGINIFFVTIEGADENEKQNVIEPNFVDKAVCRTNGFYSINVPSWFNLRKAVQTLVKRVCDTDRLACSKTCLNSADISFVIDGSSSV</sequence>
<dbReference type="InterPro" id="IPR050525">
    <property type="entry name" value="ECM_Assembly_Org"/>
</dbReference>
<proteinExistence type="predicted"/>
<feature type="non-terminal residue" evidence="2">
    <location>
        <position position="1"/>
    </location>
</feature>
<dbReference type="OrthoDB" id="441660at2759"/>
<comment type="caution">
    <text evidence="2">The sequence shown here is derived from an EMBL/GenBank/DDBJ whole genome shotgun (WGS) entry which is preliminary data.</text>
</comment>
<dbReference type="GO" id="GO:0030198">
    <property type="term" value="P:extracellular matrix organization"/>
    <property type="evidence" value="ECO:0007669"/>
    <property type="project" value="TreeGrafter"/>
</dbReference>
<dbReference type="Proteomes" id="UP000765507">
    <property type="component" value="Unassembled WGS sequence"/>
</dbReference>
<dbReference type="PROSITE" id="PS50234">
    <property type="entry name" value="VWFA"/>
    <property type="match status" value="1"/>
</dbReference>
<evidence type="ECO:0000313" key="3">
    <source>
        <dbReference type="Proteomes" id="UP000765507"/>
    </source>
</evidence>
<evidence type="ECO:0000259" key="1">
    <source>
        <dbReference type="PROSITE" id="PS50234"/>
    </source>
</evidence>
<dbReference type="PANTHER" id="PTHR24020">
    <property type="entry name" value="COLLAGEN ALPHA"/>
    <property type="match status" value="1"/>
</dbReference>
<gene>
    <name evidence="2" type="primary">VIT</name>
    <name evidence="2" type="ORF">G0U57_017903</name>
</gene>
<organism evidence="2 3">
    <name type="scientific">Chelydra serpentina</name>
    <name type="common">Snapping turtle</name>
    <name type="synonym">Testudo serpentina</name>
    <dbReference type="NCBI Taxonomy" id="8475"/>
    <lineage>
        <taxon>Eukaryota</taxon>
        <taxon>Metazoa</taxon>
        <taxon>Chordata</taxon>
        <taxon>Craniata</taxon>
        <taxon>Vertebrata</taxon>
        <taxon>Euteleostomi</taxon>
        <taxon>Archelosauria</taxon>
        <taxon>Testudinata</taxon>
        <taxon>Testudines</taxon>
        <taxon>Cryptodira</taxon>
        <taxon>Durocryptodira</taxon>
        <taxon>Americhelydia</taxon>
        <taxon>Chelydroidea</taxon>
        <taxon>Chelydridae</taxon>
        <taxon>Chelydra</taxon>
    </lineage>
</organism>
<dbReference type="Pfam" id="PF00092">
    <property type="entry name" value="VWA"/>
    <property type="match status" value="1"/>
</dbReference>
<dbReference type="EMBL" id="JAHGAV010000062">
    <property type="protein sequence ID" value="KAG6934104.1"/>
    <property type="molecule type" value="Genomic_DNA"/>
</dbReference>
<keyword evidence="3" id="KW-1185">Reference proteome</keyword>
<dbReference type="GO" id="GO:0010811">
    <property type="term" value="P:positive regulation of cell-substrate adhesion"/>
    <property type="evidence" value="ECO:0007669"/>
    <property type="project" value="TreeGrafter"/>
</dbReference>
<evidence type="ECO:0000313" key="2">
    <source>
        <dbReference type="EMBL" id="KAG6934104.1"/>
    </source>
</evidence>
<feature type="domain" description="VWFA" evidence="1">
    <location>
        <begin position="1"/>
        <end position="96"/>
    </location>
</feature>
<dbReference type="PANTHER" id="PTHR24020:SF23">
    <property type="entry name" value="VITRIN"/>
    <property type="match status" value="1"/>
</dbReference>
<dbReference type="AlphaFoldDB" id="A0A8T1T029"/>
<dbReference type="SUPFAM" id="SSF53300">
    <property type="entry name" value="vWA-like"/>
    <property type="match status" value="1"/>
</dbReference>
<dbReference type="Gene3D" id="3.40.50.410">
    <property type="entry name" value="von Willebrand factor, type A domain"/>
    <property type="match status" value="1"/>
</dbReference>
<protein>
    <submittedName>
        <fullName evidence="2">Vitrin</fullName>
    </submittedName>
</protein>